<dbReference type="InterPro" id="IPR014729">
    <property type="entry name" value="Rossmann-like_a/b/a_fold"/>
</dbReference>
<dbReference type="GO" id="GO:0006529">
    <property type="term" value="P:asparagine biosynthetic process"/>
    <property type="evidence" value="ECO:0007669"/>
    <property type="project" value="InterPro"/>
</dbReference>
<evidence type="ECO:0000256" key="2">
    <source>
        <dbReference type="ARBA" id="ARBA00012737"/>
    </source>
</evidence>
<dbReference type="SUPFAM" id="SSF52402">
    <property type="entry name" value="Adenine nucleotide alpha hydrolases-like"/>
    <property type="match status" value="1"/>
</dbReference>
<dbReference type="Gene3D" id="3.60.20.10">
    <property type="entry name" value="Glutamine Phosphoribosylpyrophosphate, subunit 1, domain 1"/>
    <property type="match status" value="1"/>
</dbReference>
<dbReference type="Pfam" id="PF00733">
    <property type="entry name" value="Asn_synthase"/>
    <property type="match status" value="1"/>
</dbReference>
<evidence type="ECO:0000259" key="4">
    <source>
        <dbReference type="Pfam" id="PF00733"/>
    </source>
</evidence>
<gene>
    <name evidence="5" type="ORF">A2892_02250</name>
</gene>
<dbReference type="InterPro" id="IPR001962">
    <property type="entry name" value="Asn_synthase"/>
</dbReference>
<accession>A0A1F8B5Y6</accession>
<dbReference type="SUPFAM" id="SSF56235">
    <property type="entry name" value="N-terminal nucleophile aminohydrolases (Ntn hydrolases)"/>
    <property type="match status" value="1"/>
</dbReference>
<dbReference type="InterPro" id="IPR029055">
    <property type="entry name" value="Ntn_hydrolases_N"/>
</dbReference>
<organism evidence="5 6">
    <name type="scientific">Candidatus Woesebacteria bacterium RIFCSPLOWO2_01_FULL_39_10b</name>
    <dbReference type="NCBI Taxonomy" id="1802517"/>
    <lineage>
        <taxon>Bacteria</taxon>
        <taxon>Candidatus Woeseibacteriota</taxon>
    </lineage>
</organism>
<proteinExistence type="predicted"/>
<feature type="domain" description="Asparagine synthetase" evidence="4">
    <location>
        <begin position="209"/>
        <end position="342"/>
    </location>
</feature>
<evidence type="ECO:0000256" key="3">
    <source>
        <dbReference type="ARBA" id="ARBA00048741"/>
    </source>
</evidence>
<comment type="caution">
    <text evidence="5">The sequence shown here is derived from an EMBL/GenBank/DDBJ whole genome shotgun (WGS) entry which is preliminary data.</text>
</comment>
<dbReference type="STRING" id="1802517.A2892_02250"/>
<dbReference type="InterPro" id="IPR051786">
    <property type="entry name" value="ASN_synthetase/amidase"/>
</dbReference>
<reference evidence="5 6" key="1">
    <citation type="journal article" date="2016" name="Nat. Commun.">
        <title>Thousands of microbial genomes shed light on interconnected biogeochemical processes in an aquifer system.</title>
        <authorList>
            <person name="Anantharaman K."/>
            <person name="Brown C.T."/>
            <person name="Hug L.A."/>
            <person name="Sharon I."/>
            <person name="Castelle C.J."/>
            <person name="Probst A.J."/>
            <person name="Thomas B.C."/>
            <person name="Singh A."/>
            <person name="Wilkins M.J."/>
            <person name="Karaoz U."/>
            <person name="Brodie E.L."/>
            <person name="Williams K.H."/>
            <person name="Hubbard S.S."/>
            <person name="Banfield J.F."/>
        </authorList>
    </citation>
    <scope>NUCLEOTIDE SEQUENCE [LARGE SCALE GENOMIC DNA]</scope>
</reference>
<dbReference type="AlphaFoldDB" id="A0A1F8B5Y6"/>
<dbReference type="EMBL" id="MGHD01000019">
    <property type="protein sequence ID" value="OGM59446.1"/>
    <property type="molecule type" value="Genomic_DNA"/>
</dbReference>
<comment type="catalytic activity">
    <reaction evidence="3">
        <text>L-aspartate + L-glutamine + ATP + H2O = L-asparagine + L-glutamate + AMP + diphosphate + H(+)</text>
        <dbReference type="Rhea" id="RHEA:12228"/>
        <dbReference type="ChEBI" id="CHEBI:15377"/>
        <dbReference type="ChEBI" id="CHEBI:15378"/>
        <dbReference type="ChEBI" id="CHEBI:29985"/>
        <dbReference type="ChEBI" id="CHEBI:29991"/>
        <dbReference type="ChEBI" id="CHEBI:30616"/>
        <dbReference type="ChEBI" id="CHEBI:33019"/>
        <dbReference type="ChEBI" id="CHEBI:58048"/>
        <dbReference type="ChEBI" id="CHEBI:58359"/>
        <dbReference type="ChEBI" id="CHEBI:456215"/>
        <dbReference type="EC" id="6.3.5.4"/>
    </reaction>
</comment>
<evidence type="ECO:0000256" key="1">
    <source>
        <dbReference type="ARBA" id="ARBA00005187"/>
    </source>
</evidence>
<name>A0A1F8B5Y6_9BACT</name>
<evidence type="ECO:0000313" key="6">
    <source>
        <dbReference type="Proteomes" id="UP000176404"/>
    </source>
</evidence>
<dbReference type="Proteomes" id="UP000176404">
    <property type="component" value="Unassembled WGS sequence"/>
</dbReference>
<dbReference type="PANTHER" id="PTHR43284:SF1">
    <property type="entry name" value="ASPARAGINE SYNTHETASE"/>
    <property type="match status" value="1"/>
</dbReference>
<dbReference type="Gene3D" id="3.40.50.620">
    <property type="entry name" value="HUPs"/>
    <property type="match status" value="1"/>
</dbReference>
<protein>
    <recommendedName>
        <fullName evidence="2">asparagine synthase (glutamine-hydrolyzing)</fullName>
        <ecNumber evidence="2">6.3.5.4</ecNumber>
    </recommendedName>
</protein>
<evidence type="ECO:0000313" key="5">
    <source>
        <dbReference type="EMBL" id="OGM59446.1"/>
    </source>
</evidence>
<dbReference type="GO" id="GO:0004066">
    <property type="term" value="F:asparagine synthase (glutamine-hydrolyzing) activity"/>
    <property type="evidence" value="ECO:0007669"/>
    <property type="project" value="UniProtKB-EC"/>
</dbReference>
<dbReference type="PANTHER" id="PTHR43284">
    <property type="entry name" value="ASPARAGINE SYNTHETASE (GLUTAMINE-HYDROLYZING)"/>
    <property type="match status" value="1"/>
</dbReference>
<sequence length="544" mass="63682">MTILPQSIHPLVIIPFAIFKQQSLGEKIGKNFIIPPRHFPPNIFLENDNYIASGYFANYDKRINLDLEKILSDAKWKELANLDADFLIFYWNIKKSELCVLTDQSGKFPCYFCCWENNLIVSTDLPFLINLRNCSLNLDLALDYITTGLFTFIYDETLVKEINQIPPGTLLRVSQPPNFKLESQVDLKSFVDNTPAPYASNEVFSKRFLATLDKSVKKRLKILNNLNFGAELSSGLDSGLICYLLKKASHKDFYCYTNFTQEVETDTNRDLVKKFCQKHGLSVFFDKVDEYFPFNKKRYLKIFRKYPPSLTGIELAYKSFEFARKKGSTVYFQGLGGDEVFKTQVFDFWLDFRIQDLFFMTALRFKLGIDKVLTPSGLKYLISEERFDNRRIYPNIFSTSAINANLSFFPIAWEKEVWPITPFVDSEIVQFTRLKMPRHGLIAPDKREILASLEAVFIEEQFRKKLGDEKLFDQFLIKKSEFIINVLKNSILDKTGWFRTEEIIKNLEMQRIESYLIDDTSFYLEYLVRLEYFLQNNNVKIRLP</sequence>
<comment type="pathway">
    <text evidence="1">Amino-acid biosynthesis; L-asparagine biosynthesis; L-asparagine from L-aspartate (L-Gln route): step 1/1.</text>
</comment>
<dbReference type="EC" id="6.3.5.4" evidence="2"/>